<dbReference type="NCBIfam" id="NF001484">
    <property type="entry name" value="PRK00331.1"/>
    <property type="match status" value="1"/>
</dbReference>
<dbReference type="PANTHER" id="PTHR10937:SF0">
    <property type="entry name" value="GLUTAMINE--FRUCTOSE-6-PHOSPHATE TRANSAMINASE (ISOMERIZING)"/>
    <property type="match status" value="1"/>
</dbReference>
<dbReference type="CDD" id="cd05009">
    <property type="entry name" value="SIS_GlmS_GlmD_2"/>
    <property type="match status" value="1"/>
</dbReference>
<feature type="domain" description="SIS" evidence="9">
    <location>
        <begin position="396"/>
        <end position="535"/>
    </location>
</feature>
<dbReference type="FunFam" id="3.40.50.10490:FF:000036">
    <property type="entry name" value="Glutamine-fructose-6-phosphate transaminase (Isomerizing), variant"/>
    <property type="match status" value="1"/>
</dbReference>
<keyword evidence="4 10" id="KW-0032">Aminotransferase</keyword>
<evidence type="ECO:0000256" key="6">
    <source>
        <dbReference type="ARBA" id="ARBA00022737"/>
    </source>
</evidence>
<dbReference type="FunFam" id="3.60.20.10:FF:000006">
    <property type="entry name" value="Glutamine--fructose-6-phosphate aminotransferase [isomerizing]"/>
    <property type="match status" value="1"/>
</dbReference>
<dbReference type="PROSITE" id="PS51278">
    <property type="entry name" value="GATASE_TYPE_2"/>
    <property type="match status" value="1"/>
</dbReference>
<keyword evidence="7" id="KW-0315">Glutamine amidotransferase</keyword>
<dbReference type="GO" id="GO:0004360">
    <property type="term" value="F:glutamine-fructose-6-phosphate transaminase (isomerizing) activity"/>
    <property type="evidence" value="ECO:0007669"/>
    <property type="project" value="UniProtKB-EC"/>
</dbReference>
<dbReference type="PANTHER" id="PTHR10937">
    <property type="entry name" value="GLUCOSAMINE--FRUCTOSE-6-PHOSPHATE AMINOTRANSFERASE, ISOMERIZING"/>
    <property type="match status" value="1"/>
</dbReference>
<dbReference type="CDD" id="cd05008">
    <property type="entry name" value="SIS_GlmS_GlmD_1"/>
    <property type="match status" value="1"/>
</dbReference>
<dbReference type="InParanoid" id="A0A1D3CUG0"/>
<evidence type="ECO:0000313" key="11">
    <source>
        <dbReference type="Proteomes" id="UP000095192"/>
    </source>
</evidence>
<evidence type="ECO:0000259" key="8">
    <source>
        <dbReference type="PROSITE" id="PS51278"/>
    </source>
</evidence>
<evidence type="ECO:0000313" key="10">
    <source>
        <dbReference type="EMBL" id="OEH74833.1"/>
    </source>
</evidence>
<dbReference type="EC" id="2.6.1.16" evidence="2"/>
<dbReference type="SUPFAM" id="SSF53697">
    <property type="entry name" value="SIS domain"/>
    <property type="match status" value="1"/>
</dbReference>
<sequence>MTQSCSSCLRAYRHVVVALRGGCVGASGVYSQNRNSRSASAGLLSATNSPFGCRSFPHNPPSINWIDGPHLHGSNSYSPFIGACAVMAAAGLASALMFRDKSAAQCCGIVGYIGTGNVEPVLMEGIETLQNRGYDSCGMTTIDNEGQLITTKFASRGSTSDCIQLLKTEAPAVHGGHHIGIAHTRWATHGGKTDTNAHPHMDWKKRISLVHNGTIDNFAQLKKDLISKGCEFLTQTDTEVIANLIGHHLDEGLCFEDAVAESVSQLQGTWGLCVIHKDYPDRIVLARNGSPLLVGSSDGQVFIASEPAALARHTSQYLMLQDGEIAIVTSRGIDQLLESRDVHRISTETVEISPDPFPHWTLKEIYEQPQSLARALNYGGRIMAHGNRVKLGGLDQNTDLLAIKNLLLAGCGTSLYAGMYGEQLMQWLACFDQVRAVDATELEQHSLPKHDAGILLLSQSGETLDTIRACQVADEHGVRKFSIVNSVGSLLARMTSCGVYLNAGREVAVASTKAFTSQVTVLALVSSWFWQNLRSEEYPDRCNALLDALHRLPVYAGMTLNCHSTCKRIAEKLKDAQTLFVLGKGFGYPVALEGALKIKEISYIHAEGFAGGALKHGPFALIDDQKRTPVIMIVLADQHAALMINAAQQVKARGAYLVCITDIPELVQDVADDYIVVPSNGPLTALLSAIPLQLLAYELSVGKSINPDKPRGLAKTVTVS</sequence>
<dbReference type="GO" id="GO:0006002">
    <property type="term" value="P:fructose 6-phosphate metabolic process"/>
    <property type="evidence" value="ECO:0007669"/>
    <property type="project" value="TreeGrafter"/>
</dbReference>
<comment type="caution">
    <text evidence="10">The sequence shown here is derived from an EMBL/GenBank/DDBJ whole genome shotgun (WGS) entry which is preliminary data.</text>
</comment>
<dbReference type="InterPro" id="IPR046348">
    <property type="entry name" value="SIS_dom_sf"/>
</dbReference>
<dbReference type="GO" id="GO:0097367">
    <property type="term" value="F:carbohydrate derivative binding"/>
    <property type="evidence" value="ECO:0007669"/>
    <property type="project" value="InterPro"/>
</dbReference>
<dbReference type="GO" id="GO:0006047">
    <property type="term" value="P:UDP-N-acetylglucosamine metabolic process"/>
    <property type="evidence" value="ECO:0007669"/>
    <property type="project" value="TreeGrafter"/>
</dbReference>
<feature type="domain" description="Glutamine amidotransferase type-2" evidence="8">
    <location>
        <begin position="107"/>
        <end position="331"/>
    </location>
</feature>
<reference evidence="10 11" key="1">
    <citation type="journal article" date="2016" name="BMC Genomics">
        <title>Comparative genomics reveals Cyclospora cayetanensis possesses coccidia-like metabolism and invasion components but unique surface antigens.</title>
        <authorList>
            <person name="Liu S."/>
            <person name="Wang L."/>
            <person name="Zheng H."/>
            <person name="Xu Z."/>
            <person name="Roellig D.M."/>
            <person name="Li N."/>
            <person name="Frace M.A."/>
            <person name="Tang K."/>
            <person name="Arrowood M.J."/>
            <person name="Moss D.M."/>
            <person name="Zhang L."/>
            <person name="Feng Y."/>
            <person name="Xiao L."/>
        </authorList>
    </citation>
    <scope>NUCLEOTIDE SEQUENCE [LARGE SCALE GENOMIC DNA]</scope>
    <source>
        <strain evidence="10 11">CHN_HEN01</strain>
    </source>
</reference>
<dbReference type="InterPro" id="IPR047084">
    <property type="entry name" value="GFAT_N"/>
</dbReference>
<dbReference type="Gene3D" id="3.60.20.10">
    <property type="entry name" value="Glutamine Phosphoribosylpyrophosphate, subunit 1, domain 1"/>
    <property type="match status" value="1"/>
</dbReference>
<evidence type="ECO:0000259" key="9">
    <source>
        <dbReference type="PROSITE" id="PS51464"/>
    </source>
</evidence>
<dbReference type="Proteomes" id="UP000095192">
    <property type="component" value="Unassembled WGS sequence"/>
</dbReference>
<dbReference type="VEuPathDB" id="ToxoDB:cyc_06765"/>
<evidence type="ECO:0000256" key="4">
    <source>
        <dbReference type="ARBA" id="ARBA00022576"/>
    </source>
</evidence>
<dbReference type="NCBIfam" id="TIGR01135">
    <property type="entry name" value="glmS"/>
    <property type="match status" value="1"/>
</dbReference>
<dbReference type="SUPFAM" id="SSF56235">
    <property type="entry name" value="N-terminal nucleophile aminohydrolases (Ntn hydrolases)"/>
    <property type="match status" value="1"/>
</dbReference>
<organism evidence="10 11">
    <name type="scientific">Cyclospora cayetanensis</name>
    <dbReference type="NCBI Taxonomy" id="88456"/>
    <lineage>
        <taxon>Eukaryota</taxon>
        <taxon>Sar</taxon>
        <taxon>Alveolata</taxon>
        <taxon>Apicomplexa</taxon>
        <taxon>Conoidasida</taxon>
        <taxon>Coccidia</taxon>
        <taxon>Eucoccidiorida</taxon>
        <taxon>Eimeriorina</taxon>
        <taxon>Eimeriidae</taxon>
        <taxon>Cyclospora</taxon>
    </lineage>
</organism>
<dbReference type="InterPro" id="IPR001347">
    <property type="entry name" value="SIS_dom"/>
</dbReference>
<protein>
    <recommendedName>
        <fullName evidence="3">Glutamine--fructose-6-phosphate aminotransferase [isomerizing]</fullName>
        <ecNumber evidence="2">2.6.1.16</ecNumber>
    </recommendedName>
</protein>
<proteinExistence type="predicted"/>
<comment type="catalytic activity">
    <reaction evidence="1">
        <text>D-fructose 6-phosphate + L-glutamine = D-glucosamine 6-phosphate + L-glutamate</text>
        <dbReference type="Rhea" id="RHEA:13237"/>
        <dbReference type="ChEBI" id="CHEBI:29985"/>
        <dbReference type="ChEBI" id="CHEBI:58359"/>
        <dbReference type="ChEBI" id="CHEBI:58725"/>
        <dbReference type="ChEBI" id="CHEBI:61527"/>
        <dbReference type="EC" id="2.6.1.16"/>
    </reaction>
</comment>
<dbReference type="InterPro" id="IPR005855">
    <property type="entry name" value="GFAT"/>
</dbReference>
<keyword evidence="6" id="KW-0677">Repeat</keyword>
<dbReference type="InterPro" id="IPR035490">
    <property type="entry name" value="GlmS/FrlB_SIS"/>
</dbReference>
<dbReference type="VEuPathDB" id="ToxoDB:LOC34622859"/>
<dbReference type="PROSITE" id="PS51464">
    <property type="entry name" value="SIS"/>
    <property type="match status" value="2"/>
</dbReference>
<dbReference type="AlphaFoldDB" id="A0A1D3CUG0"/>
<dbReference type="InterPro" id="IPR017932">
    <property type="entry name" value="GATase_2_dom"/>
</dbReference>
<keyword evidence="5" id="KW-0808">Transferase</keyword>
<accession>A0A1D3CUG0</accession>
<evidence type="ECO:0000256" key="1">
    <source>
        <dbReference type="ARBA" id="ARBA00001031"/>
    </source>
</evidence>
<dbReference type="Gene3D" id="3.40.50.10490">
    <property type="entry name" value="Glucose-6-phosphate isomerase like protein, domain 1"/>
    <property type="match status" value="2"/>
</dbReference>
<feature type="domain" description="SIS" evidence="9">
    <location>
        <begin position="569"/>
        <end position="710"/>
    </location>
</feature>
<dbReference type="Pfam" id="PF01380">
    <property type="entry name" value="SIS"/>
    <property type="match status" value="2"/>
</dbReference>
<evidence type="ECO:0000256" key="3">
    <source>
        <dbReference type="ARBA" id="ARBA00016090"/>
    </source>
</evidence>
<dbReference type="EMBL" id="JROU02001916">
    <property type="protein sequence ID" value="OEH74833.1"/>
    <property type="molecule type" value="Genomic_DNA"/>
</dbReference>
<dbReference type="GO" id="GO:0006487">
    <property type="term" value="P:protein N-linked glycosylation"/>
    <property type="evidence" value="ECO:0007669"/>
    <property type="project" value="TreeGrafter"/>
</dbReference>
<dbReference type="FunCoup" id="A0A1D3CUG0">
    <property type="interactions" value="85"/>
</dbReference>
<keyword evidence="11" id="KW-1185">Reference proteome</keyword>
<dbReference type="CDD" id="cd00714">
    <property type="entry name" value="GFAT"/>
    <property type="match status" value="1"/>
</dbReference>
<dbReference type="Pfam" id="PF13522">
    <property type="entry name" value="GATase_6"/>
    <property type="match status" value="1"/>
</dbReference>
<evidence type="ECO:0000256" key="5">
    <source>
        <dbReference type="ARBA" id="ARBA00022679"/>
    </source>
</evidence>
<dbReference type="InterPro" id="IPR035466">
    <property type="entry name" value="GlmS/AgaS_SIS"/>
</dbReference>
<gene>
    <name evidence="10" type="ORF">cyc_06765</name>
</gene>
<name>A0A1D3CUG0_9EIME</name>
<evidence type="ECO:0000256" key="2">
    <source>
        <dbReference type="ARBA" id="ARBA00012916"/>
    </source>
</evidence>
<evidence type="ECO:0000256" key="7">
    <source>
        <dbReference type="ARBA" id="ARBA00022962"/>
    </source>
</evidence>
<dbReference type="InterPro" id="IPR029055">
    <property type="entry name" value="Ntn_hydrolases_N"/>
</dbReference>